<accession>A0ABD2B9F0</accession>
<protein>
    <submittedName>
        <fullName evidence="1">Uncharacterized protein</fullName>
    </submittedName>
</protein>
<name>A0ABD2B9F0_VESMC</name>
<dbReference type="EMBL" id="JAYRBN010000097">
    <property type="protein sequence ID" value="KAL2729332.1"/>
    <property type="molecule type" value="Genomic_DNA"/>
</dbReference>
<gene>
    <name evidence="1" type="ORF">V1477_016512</name>
</gene>
<evidence type="ECO:0000313" key="2">
    <source>
        <dbReference type="Proteomes" id="UP001607303"/>
    </source>
</evidence>
<comment type="caution">
    <text evidence="1">The sequence shown here is derived from an EMBL/GenBank/DDBJ whole genome shotgun (WGS) entry which is preliminary data.</text>
</comment>
<sequence>MRHEVFDSLALSRIFAFKVRVSSRSCKLALISVIPVRFIKSGTVLRCALSCTRSLGSLAVTSCISTTSGLPTSCFNSATLSRVNLLSFRLDNRGAPFSPVPCCCCCWPTSSSKSSRGGILLETISFGSPPTSLALSVLKAKACSKAAGSLTVSLSPSRTISSTVF</sequence>
<keyword evidence="2" id="KW-1185">Reference proteome</keyword>
<reference evidence="1 2" key="1">
    <citation type="journal article" date="2024" name="Ann. Entomol. Soc. Am.">
        <title>Genomic analyses of the southern and eastern yellowjacket wasps (Hymenoptera: Vespidae) reveal evolutionary signatures of social life.</title>
        <authorList>
            <person name="Catto M.A."/>
            <person name="Caine P.B."/>
            <person name="Orr S.E."/>
            <person name="Hunt B.G."/>
            <person name="Goodisman M.A.D."/>
        </authorList>
    </citation>
    <scope>NUCLEOTIDE SEQUENCE [LARGE SCALE GENOMIC DNA]</scope>
    <source>
        <strain evidence="1">232</strain>
        <tissue evidence="1">Head and thorax</tissue>
    </source>
</reference>
<proteinExistence type="predicted"/>
<evidence type="ECO:0000313" key="1">
    <source>
        <dbReference type="EMBL" id="KAL2729332.1"/>
    </source>
</evidence>
<dbReference type="AlphaFoldDB" id="A0ABD2B9F0"/>
<organism evidence="1 2">
    <name type="scientific">Vespula maculifrons</name>
    <name type="common">Eastern yellow jacket</name>
    <name type="synonym">Wasp</name>
    <dbReference type="NCBI Taxonomy" id="7453"/>
    <lineage>
        <taxon>Eukaryota</taxon>
        <taxon>Metazoa</taxon>
        <taxon>Ecdysozoa</taxon>
        <taxon>Arthropoda</taxon>
        <taxon>Hexapoda</taxon>
        <taxon>Insecta</taxon>
        <taxon>Pterygota</taxon>
        <taxon>Neoptera</taxon>
        <taxon>Endopterygota</taxon>
        <taxon>Hymenoptera</taxon>
        <taxon>Apocrita</taxon>
        <taxon>Aculeata</taxon>
        <taxon>Vespoidea</taxon>
        <taxon>Vespidae</taxon>
        <taxon>Vespinae</taxon>
        <taxon>Vespula</taxon>
    </lineage>
</organism>
<dbReference type="Proteomes" id="UP001607303">
    <property type="component" value="Unassembled WGS sequence"/>
</dbReference>